<comment type="function">
    <text evidence="8">Transfers a GMP moiety from GTP to Mo-molybdopterin (Mo-MPT) cofactor (Moco or molybdenum cofactor) to form Mo-molybdopterin guanine dinucleotide (Mo-MGD) cofactor.</text>
</comment>
<comment type="caution">
    <text evidence="8">Lacks conserved residue(s) required for the propagation of feature annotation.</text>
</comment>
<dbReference type="GO" id="GO:0046872">
    <property type="term" value="F:metal ion binding"/>
    <property type="evidence" value="ECO:0007669"/>
    <property type="project" value="UniProtKB-KW"/>
</dbReference>
<keyword evidence="10" id="KW-0548">Nucleotidyltransferase</keyword>
<keyword evidence="7 8" id="KW-0501">Molybdenum cofactor biosynthesis</keyword>
<evidence type="ECO:0000259" key="9">
    <source>
        <dbReference type="Pfam" id="PF12804"/>
    </source>
</evidence>
<sequence length="204" mass="23035">MTDFKTAAILVGGKSTRMGLDKKNLILGEEGLLQSIVHQLSPLFEDIIALGCPREAVAPVAGIRAFYPDALATAASLTGIYTGLCHTESRYLYVTACDMPHYNPRYIRYMMSRLKEDPTSGCVTRYQEWIEPFNAFYSPSLLPTMEAFLNNRRKSIFKYLEGESMTYIPEATARRFSPNWEMFCNLNTPRDLATHLGGPHDYLS</sequence>
<comment type="subcellular location">
    <subcellularLocation>
        <location evidence="8">Cytoplasm</location>
    </subcellularLocation>
</comment>
<dbReference type="CDD" id="cd02503">
    <property type="entry name" value="MobA"/>
    <property type="match status" value="1"/>
</dbReference>
<gene>
    <name evidence="8" type="primary">mobA</name>
    <name evidence="10" type="ORF">SAMN04488579_11176</name>
</gene>
<keyword evidence="2 8" id="KW-0808">Transferase</keyword>
<feature type="binding site" evidence="8">
    <location>
        <position position="22"/>
    </location>
    <ligand>
        <name>GTP</name>
        <dbReference type="ChEBI" id="CHEBI:37565"/>
    </ligand>
</feature>
<dbReference type="InterPro" id="IPR025877">
    <property type="entry name" value="MobA-like_NTP_Trfase"/>
</dbReference>
<reference evidence="11" key="1">
    <citation type="submission" date="2016-10" db="EMBL/GenBank/DDBJ databases">
        <authorList>
            <person name="Varghese N."/>
            <person name="Submissions S."/>
        </authorList>
    </citation>
    <scope>NUCLEOTIDE SEQUENCE [LARGE SCALE GENOMIC DNA]</scope>
    <source>
        <strain evidence="11">VPI 5359</strain>
    </source>
</reference>
<evidence type="ECO:0000256" key="6">
    <source>
        <dbReference type="ARBA" id="ARBA00023134"/>
    </source>
</evidence>
<name>A0A1H3FSJ8_EUBBA</name>
<evidence type="ECO:0000256" key="8">
    <source>
        <dbReference type="HAMAP-Rule" id="MF_00316"/>
    </source>
</evidence>
<evidence type="ECO:0000256" key="3">
    <source>
        <dbReference type="ARBA" id="ARBA00022723"/>
    </source>
</evidence>
<evidence type="ECO:0000256" key="2">
    <source>
        <dbReference type="ARBA" id="ARBA00022679"/>
    </source>
</evidence>
<evidence type="ECO:0000313" key="11">
    <source>
        <dbReference type="Proteomes" id="UP000199652"/>
    </source>
</evidence>
<dbReference type="HAMAP" id="MF_00316">
    <property type="entry name" value="MobA"/>
    <property type="match status" value="1"/>
</dbReference>
<dbReference type="InterPro" id="IPR013482">
    <property type="entry name" value="Molybde_CF_guanTrfase"/>
</dbReference>
<feature type="domain" description="MobA-like NTP transferase" evidence="9">
    <location>
        <begin position="7"/>
        <end position="158"/>
    </location>
</feature>
<dbReference type="GO" id="GO:0006777">
    <property type="term" value="P:Mo-molybdopterin cofactor biosynthetic process"/>
    <property type="evidence" value="ECO:0007669"/>
    <property type="project" value="UniProtKB-KW"/>
</dbReference>
<keyword evidence="6 8" id="KW-0342">GTP-binding</keyword>
<evidence type="ECO:0000256" key="7">
    <source>
        <dbReference type="ARBA" id="ARBA00023150"/>
    </source>
</evidence>
<dbReference type="GO" id="GO:0005737">
    <property type="term" value="C:cytoplasm"/>
    <property type="evidence" value="ECO:0007669"/>
    <property type="project" value="UniProtKB-SubCell"/>
</dbReference>
<comment type="domain">
    <text evidence="8">The N-terminal domain determines nucleotide recognition and specific binding, while the C-terminal domain determines the specific binding to the target protein.</text>
</comment>
<comment type="catalytic activity">
    <reaction evidence="8">
        <text>Mo-molybdopterin + GTP + H(+) = Mo-molybdopterin guanine dinucleotide + diphosphate</text>
        <dbReference type="Rhea" id="RHEA:34243"/>
        <dbReference type="ChEBI" id="CHEBI:15378"/>
        <dbReference type="ChEBI" id="CHEBI:33019"/>
        <dbReference type="ChEBI" id="CHEBI:37565"/>
        <dbReference type="ChEBI" id="CHEBI:71302"/>
        <dbReference type="ChEBI" id="CHEBI:71310"/>
        <dbReference type="EC" id="2.7.7.77"/>
    </reaction>
</comment>
<keyword evidence="11" id="KW-1185">Reference proteome</keyword>
<dbReference type="EC" id="2.7.7.77" evidence="8"/>
<dbReference type="PANTHER" id="PTHR19136:SF81">
    <property type="entry name" value="MOLYBDENUM COFACTOR GUANYLYLTRANSFERASE"/>
    <property type="match status" value="1"/>
</dbReference>
<evidence type="ECO:0000256" key="4">
    <source>
        <dbReference type="ARBA" id="ARBA00022741"/>
    </source>
</evidence>
<dbReference type="STRING" id="1528.SAMN04488579_11176"/>
<evidence type="ECO:0000256" key="5">
    <source>
        <dbReference type="ARBA" id="ARBA00022842"/>
    </source>
</evidence>
<dbReference type="Pfam" id="PF12804">
    <property type="entry name" value="NTP_transf_3"/>
    <property type="match status" value="1"/>
</dbReference>
<feature type="binding site" evidence="8">
    <location>
        <begin position="10"/>
        <end position="12"/>
    </location>
    <ligand>
        <name>GTP</name>
        <dbReference type="ChEBI" id="CHEBI:37565"/>
    </ligand>
</feature>
<keyword evidence="3 8" id="KW-0479">Metal-binding</keyword>
<dbReference type="Gene3D" id="3.90.550.10">
    <property type="entry name" value="Spore Coat Polysaccharide Biosynthesis Protein SpsA, Chain A"/>
    <property type="match status" value="1"/>
</dbReference>
<dbReference type="GO" id="GO:0005525">
    <property type="term" value="F:GTP binding"/>
    <property type="evidence" value="ECO:0007669"/>
    <property type="project" value="UniProtKB-UniRule"/>
</dbReference>
<accession>A0A1H3FSJ8</accession>
<feature type="binding site" evidence="8">
    <location>
        <position position="98"/>
    </location>
    <ligand>
        <name>GTP</name>
        <dbReference type="ChEBI" id="CHEBI:37565"/>
    </ligand>
</feature>
<dbReference type="OrthoDB" id="9788394at2"/>
<dbReference type="PANTHER" id="PTHR19136">
    <property type="entry name" value="MOLYBDENUM COFACTOR GUANYLYLTRANSFERASE"/>
    <property type="match status" value="1"/>
</dbReference>
<evidence type="ECO:0000256" key="1">
    <source>
        <dbReference type="ARBA" id="ARBA00022490"/>
    </source>
</evidence>
<dbReference type="RefSeq" id="WP_090245292.1">
    <property type="nucleotide sequence ID" value="NZ_FNOU01000011.1"/>
</dbReference>
<keyword evidence="5 8" id="KW-0460">Magnesium</keyword>
<dbReference type="AlphaFoldDB" id="A0A1H3FSJ8"/>
<proteinExistence type="inferred from homology"/>
<dbReference type="Proteomes" id="UP000199652">
    <property type="component" value="Unassembled WGS sequence"/>
</dbReference>
<dbReference type="SUPFAM" id="SSF53448">
    <property type="entry name" value="Nucleotide-diphospho-sugar transferases"/>
    <property type="match status" value="1"/>
</dbReference>
<comment type="cofactor">
    <cofactor evidence="8">
        <name>Mg(2+)</name>
        <dbReference type="ChEBI" id="CHEBI:18420"/>
    </cofactor>
</comment>
<protein>
    <recommendedName>
        <fullName evidence="8">Probable molybdenum cofactor guanylyltransferase</fullName>
        <shortName evidence="8">MoCo guanylyltransferase</shortName>
        <ecNumber evidence="8">2.7.7.77</ecNumber>
    </recommendedName>
    <alternativeName>
        <fullName evidence="8">GTP:molybdopterin guanylyltransferase</fullName>
    </alternativeName>
    <alternativeName>
        <fullName evidence="8">Mo-MPT guanylyltransferase</fullName>
    </alternativeName>
    <alternativeName>
        <fullName evidence="8">Molybdopterin guanylyltransferase</fullName>
    </alternativeName>
    <alternativeName>
        <fullName evidence="8">Molybdopterin-guanine dinucleotide synthase</fullName>
        <shortName evidence="8">MGD synthase</shortName>
    </alternativeName>
</protein>
<evidence type="ECO:0000313" key="10">
    <source>
        <dbReference type="EMBL" id="SDX94053.1"/>
    </source>
</evidence>
<keyword evidence="1 8" id="KW-0963">Cytoplasm</keyword>
<keyword evidence="4 8" id="KW-0547">Nucleotide-binding</keyword>
<organism evidence="10 11">
    <name type="scientific">Eubacterium barkeri</name>
    <name type="common">Clostridium barkeri</name>
    <dbReference type="NCBI Taxonomy" id="1528"/>
    <lineage>
        <taxon>Bacteria</taxon>
        <taxon>Bacillati</taxon>
        <taxon>Bacillota</taxon>
        <taxon>Clostridia</taxon>
        <taxon>Eubacteriales</taxon>
        <taxon>Eubacteriaceae</taxon>
        <taxon>Eubacterium</taxon>
    </lineage>
</organism>
<feature type="binding site" evidence="8">
    <location>
        <position position="98"/>
    </location>
    <ligand>
        <name>Mg(2+)</name>
        <dbReference type="ChEBI" id="CHEBI:18420"/>
    </ligand>
</feature>
<dbReference type="InterPro" id="IPR029044">
    <property type="entry name" value="Nucleotide-diphossugar_trans"/>
</dbReference>
<dbReference type="EMBL" id="FNOU01000011">
    <property type="protein sequence ID" value="SDX94053.1"/>
    <property type="molecule type" value="Genomic_DNA"/>
</dbReference>
<comment type="similarity">
    <text evidence="8">Belongs to the MobA family.</text>
</comment>
<dbReference type="GO" id="GO:0061603">
    <property type="term" value="F:molybdenum cofactor guanylyltransferase activity"/>
    <property type="evidence" value="ECO:0007669"/>
    <property type="project" value="UniProtKB-EC"/>
</dbReference>